<dbReference type="RefSeq" id="WP_352888323.1">
    <property type="nucleotide sequence ID" value="NZ_JBEPIJ010000005.1"/>
</dbReference>
<evidence type="ECO:0000256" key="1">
    <source>
        <dbReference type="SAM" id="SignalP"/>
    </source>
</evidence>
<name>A0ABV2A8I3_9GAMM</name>
<sequence>MRRRFAVLILCLPVATPALADTEFRIDCGLGAAGCQAAFEGAVEDVAAALNYKALGPAEAGGITGFGIGAFVNYTPTQNEDDWRALTGTDVDVVGMAGVVATKGLPFGIDVGAFYTAVPDTSVKAYGAELRYAILEGGIASPALAVRGALTRTSGIDDFDYESYSVDVSLSKGFTVLTPYIGAGYVWAEADPRGDAAAVTGLRKAEVDEQRLYVGLRVSLLLLELTPEYERVGDNNAYNLRLGLSF</sequence>
<comment type="caution">
    <text evidence="2">The sequence shown here is derived from an EMBL/GenBank/DDBJ whole genome shotgun (WGS) entry which is preliminary data.</text>
</comment>
<keyword evidence="3" id="KW-1185">Reference proteome</keyword>
<organism evidence="2 3">
    <name type="scientific">Sinimarinibacterium thermocellulolyticum</name>
    <dbReference type="NCBI Taxonomy" id="3170016"/>
    <lineage>
        <taxon>Bacteria</taxon>
        <taxon>Pseudomonadati</taxon>
        <taxon>Pseudomonadota</taxon>
        <taxon>Gammaproteobacteria</taxon>
        <taxon>Nevskiales</taxon>
        <taxon>Nevskiaceae</taxon>
        <taxon>Sinimarinibacterium</taxon>
    </lineage>
</organism>
<proteinExistence type="predicted"/>
<feature type="chain" id="PRO_5045139000" description="Outer membrane protein beta-barrel domain-containing protein" evidence="1">
    <location>
        <begin position="21"/>
        <end position="246"/>
    </location>
</feature>
<evidence type="ECO:0000313" key="3">
    <source>
        <dbReference type="Proteomes" id="UP001465331"/>
    </source>
</evidence>
<accession>A0ABV2A8I3</accession>
<evidence type="ECO:0008006" key="4">
    <source>
        <dbReference type="Google" id="ProtNLM"/>
    </source>
</evidence>
<gene>
    <name evidence="2" type="ORF">ABSH63_06045</name>
</gene>
<keyword evidence="1" id="KW-0732">Signal</keyword>
<reference evidence="2 3" key="1">
    <citation type="submission" date="2024-06" db="EMBL/GenBank/DDBJ databases">
        <authorList>
            <person name="Li Z."/>
            <person name="Jiang Y."/>
        </authorList>
    </citation>
    <scope>NUCLEOTIDE SEQUENCE [LARGE SCALE GENOMIC DNA]</scope>
    <source>
        <strain evidence="2 3">HSW-8</strain>
    </source>
</reference>
<evidence type="ECO:0000313" key="2">
    <source>
        <dbReference type="EMBL" id="MES0873563.1"/>
    </source>
</evidence>
<protein>
    <recommendedName>
        <fullName evidence="4">Outer membrane protein beta-barrel domain-containing protein</fullName>
    </recommendedName>
</protein>
<feature type="signal peptide" evidence="1">
    <location>
        <begin position="1"/>
        <end position="20"/>
    </location>
</feature>
<dbReference type="Proteomes" id="UP001465331">
    <property type="component" value="Unassembled WGS sequence"/>
</dbReference>
<dbReference type="EMBL" id="JBEPIJ010000005">
    <property type="protein sequence ID" value="MES0873563.1"/>
    <property type="molecule type" value="Genomic_DNA"/>
</dbReference>